<organism evidence="1 2">
    <name type="scientific">Apiospora aurea</name>
    <dbReference type="NCBI Taxonomy" id="335848"/>
    <lineage>
        <taxon>Eukaryota</taxon>
        <taxon>Fungi</taxon>
        <taxon>Dikarya</taxon>
        <taxon>Ascomycota</taxon>
        <taxon>Pezizomycotina</taxon>
        <taxon>Sordariomycetes</taxon>
        <taxon>Xylariomycetidae</taxon>
        <taxon>Amphisphaeriales</taxon>
        <taxon>Apiosporaceae</taxon>
        <taxon>Apiospora</taxon>
    </lineage>
</organism>
<accession>A0ABR1QN31</accession>
<dbReference type="GeneID" id="92073889"/>
<proteinExistence type="predicted"/>
<evidence type="ECO:0000313" key="1">
    <source>
        <dbReference type="EMBL" id="KAK7959751.1"/>
    </source>
</evidence>
<dbReference type="Proteomes" id="UP001391051">
    <property type="component" value="Unassembled WGS sequence"/>
</dbReference>
<evidence type="ECO:0000313" key="2">
    <source>
        <dbReference type="Proteomes" id="UP001391051"/>
    </source>
</evidence>
<gene>
    <name evidence="1" type="ORF">PG986_004605</name>
</gene>
<dbReference type="RefSeq" id="XP_066703454.1">
    <property type="nucleotide sequence ID" value="XM_066840827.1"/>
</dbReference>
<dbReference type="EMBL" id="JAQQWE010000003">
    <property type="protein sequence ID" value="KAK7959751.1"/>
    <property type="molecule type" value="Genomic_DNA"/>
</dbReference>
<comment type="caution">
    <text evidence="1">The sequence shown here is derived from an EMBL/GenBank/DDBJ whole genome shotgun (WGS) entry which is preliminary data.</text>
</comment>
<reference evidence="1 2" key="1">
    <citation type="submission" date="2023-01" db="EMBL/GenBank/DDBJ databases">
        <title>Analysis of 21 Apiospora genomes using comparative genomics revels a genus with tremendous synthesis potential of carbohydrate active enzymes and secondary metabolites.</title>
        <authorList>
            <person name="Sorensen T."/>
        </authorList>
    </citation>
    <scope>NUCLEOTIDE SEQUENCE [LARGE SCALE GENOMIC DNA]</scope>
    <source>
        <strain evidence="1 2">CBS 24483</strain>
    </source>
</reference>
<keyword evidence="2" id="KW-1185">Reference proteome</keyword>
<sequence length="397" mass="45468">MDLSNPVHRAEAHRRGDSTSEIKHALAYARLFRSGDFLDAASAIGFNPFVIGHPQDMRKFYDGDTSDWINLVFISSDGTGELHEIAKGTADINKIILNLWDWENETNVALSQPISGLFEQREGYYFTYLLYSLLDNRHRDSLALKECRVTEAPLQSIGIRSMVKEDWFLYHTPVSAEWRSADAWKTLIRLMREYVEGYVEDDVLLPWRWRLFEDQGDLDSAPLLLRLNQAGILTIQYKKNYYITERAGWQEVSGLREFKQNSSLTFLLPSKPRTEEFCRLLLEDERVTAAAVTSFDPFIMPGSASGPVMASSERVVPSREELENVAWENKSYFLPVDEVSAKETIDELEMESCTAYTGDFVWVTVTATSNDADVLAFVEEHLQGFEQYFCHNVDDSE</sequence>
<name>A0ABR1QN31_9PEZI</name>
<protein>
    <submittedName>
        <fullName evidence="1">Uncharacterized protein</fullName>
    </submittedName>
</protein>